<name>A0ABP1QNB7_9HEXA</name>
<dbReference type="EMBL" id="CAXLJM020000036">
    <property type="protein sequence ID" value="CAL8104908.1"/>
    <property type="molecule type" value="Genomic_DNA"/>
</dbReference>
<gene>
    <name evidence="1" type="ORF">ODALV1_LOCUS11897</name>
</gene>
<dbReference type="SUPFAM" id="SSF48371">
    <property type="entry name" value="ARM repeat"/>
    <property type="match status" value="1"/>
</dbReference>
<dbReference type="InterPro" id="IPR011989">
    <property type="entry name" value="ARM-like"/>
</dbReference>
<evidence type="ECO:0000313" key="1">
    <source>
        <dbReference type="EMBL" id="CAL8104908.1"/>
    </source>
</evidence>
<organism evidence="1 2">
    <name type="scientific">Orchesella dallaii</name>
    <dbReference type="NCBI Taxonomy" id="48710"/>
    <lineage>
        <taxon>Eukaryota</taxon>
        <taxon>Metazoa</taxon>
        <taxon>Ecdysozoa</taxon>
        <taxon>Arthropoda</taxon>
        <taxon>Hexapoda</taxon>
        <taxon>Collembola</taxon>
        <taxon>Entomobryomorpha</taxon>
        <taxon>Entomobryoidea</taxon>
        <taxon>Orchesellidae</taxon>
        <taxon>Orchesellinae</taxon>
        <taxon>Orchesella</taxon>
    </lineage>
</organism>
<keyword evidence="2" id="KW-1185">Reference proteome</keyword>
<sequence>MGSDILKGMIALANKLVPLKEEEECNSLKILGDFMGINETNRSEIMKVAGFTEMLIEKFDKIDIFKAEKEEMLINLMKILWQVTCEDKSFMEKLFPEDNAMIQKMFTLVTHHNFKVFNPAVQLFRKLSAGTDEQTKRVLKLGIIHRLPLVLVKPGADIFVRRHFQPPINLSTT</sequence>
<evidence type="ECO:0000313" key="2">
    <source>
        <dbReference type="Proteomes" id="UP001642540"/>
    </source>
</evidence>
<dbReference type="Gene3D" id="1.25.10.10">
    <property type="entry name" value="Leucine-rich Repeat Variant"/>
    <property type="match status" value="1"/>
</dbReference>
<accession>A0ABP1QNB7</accession>
<reference evidence="1 2" key="1">
    <citation type="submission" date="2024-08" db="EMBL/GenBank/DDBJ databases">
        <authorList>
            <person name="Cucini C."/>
            <person name="Frati F."/>
        </authorList>
    </citation>
    <scope>NUCLEOTIDE SEQUENCE [LARGE SCALE GENOMIC DNA]</scope>
</reference>
<protein>
    <submittedName>
        <fullName evidence="1">Uncharacterized protein</fullName>
    </submittedName>
</protein>
<dbReference type="InterPro" id="IPR016024">
    <property type="entry name" value="ARM-type_fold"/>
</dbReference>
<proteinExistence type="predicted"/>
<dbReference type="Proteomes" id="UP001642540">
    <property type="component" value="Unassembled WGS sequence"/>
</dbReference>
<comment type="caution">
    <text evidence="1">The sequence shown here is derived from an EMBL/GenBank/DDBJ whole genome shotgun (WGS) entry which is preliminary data.</text>
</comment>